<name>A0A016TL53_9BILA</name>
<gene>
    <name evidence="1" type="primary">Acey_s0094.g2725</name>
    <name evidence="1" type="ORF">Y032_0094g2725</name>
</gene>
<comment type="caution">
    <text evidence="1">The sequence shown here is derived from an EMBL/GenBank/DDBJ whole genome shotgun (WGS) entry which is preliminary data.</text>
</comment>
<dbReference type="AlphaFoldDB" id="A0A016TL53"/>
<dbReference type="EMBL" id="JARK01001430">
    <property type="protein sequence ID" value="EYC03377.1"/>
    <property type="molecule type" value="Genomic_DNA"/>
</dbReference>
<organism evidence="1 2">
    <name type="scientific">Ancylostoma ceylanicum</name>
    <dbReference type="NCBI Taxonomy" id="53326"/>
    <lineage>
        <taxon>Eukaryota</taxon>
        <taxon>Metazoa</taxon>
        <taxon>Ecdysozoa</taxon>
        <taxon>Nematoda</taxon>
        <taxon>Chromadorea</taxon>
        <taxon>Rhabditida</taxon>
        <taxon>Rhabditina</taxon>
        <taxon>Rhabditomorpha</taxon>
        <taxon>Strongyloidea</taxon>
        <taxon>Ancylostomatidae</taxon>
        <taxon>Ancylostomatinae</taxon>
        <taxon>Ancylostoma</taxon>
    </lineage>
</organism>
<evidence type="ECO:0000313" key="1">
    <source>
        <dbReference type="EMBL" id="EYC03377.1"/>
    </source>
</evidence>
<dbReference type="Proteomes" id="UP000024635">
    <property type="component" value="Unassembled WGS sequence"/>
</dbReference>
<reference evidence="2" key="1">
    <citation type="journal article" date="2015" name="Nat. Genet.">
        <title>The genome and transcriptome of the zoonotic hookworm Ancylostoma ceylanicum identify infection-specific gene families.</title>
        <authorList>
            <person name="Schwarz E.M."/>
            <person name="Hu Y."/>
            <person name="Antoshechkin I."/>
            <person name="Miller M.M."/>
            <person name="Sternberg P.W."/>
            <person name="Aroian R.V."/>
        </authorList>
    </citation>
    <scope>NUCLEOTIDE SEQUENCE</scope>
    <source>
        <strain evidence="2">HY135</strain>
    </source>
</reference>
<sequence length="67" mass="7556">MIGIVAAKETFEMVNDVNEDYDVWLEPLSRPGTNVVPKHPTTPRDESPAALALFLRSGDTWIDKRIM</sequence>
<keyword evidence="2" id="KW-1185">Reference proteome</keyword>
<proteinExistence type="predicted"/>
<accession>A0A016TL53</accession>
<protein>
    <submittedName>
        <fullName evidence="1">Uncharacterized protein</fullName>
    </submittedName>
</protein>
<evidence type="ECO:0000313" key="2">
    <source>
        <dbReference type="Proteomes" id="UP000024635"/>
    </source>
</evidence>